<dbReference type="PANTHER" id="PTHR42085:SF1">
    <property type="entry name" value="F-BOX DOMAIN-CONTAINING PROTEIN"/>
    <property type="match status" value="1"/>
</dbReference>
<accession>A0A6G1JUF2</accession>
<evidence type="ECO:0000313" key="2">
    <source>
        <dbReference type="EMBL" id="KAF2703851.1"/>
    </source>
</evidence>
<evidence type="ECO:0000259" key="1">
    <source>
        <dbReference type="Pfam" id="PF20150"/>
    </source>
</evidence>
<feature type="domain" description="2EXR" evidence="1">
    <location>
        <begin position="84"/>
        <end position="149"/>
    </location>
</feature>
<keyword evidence="3" id="KW-1185">Reference proteome</keyword>
<organism evidence="2 3">
    <name type="scientific">Pleomassaria siparia CBS 279.74</name>
    <dbReference type="NCBI Taxonomy" id="1314801"/>
    <lineage>
        <taxon>Eukaryota</taxon>
        <taxon>Fungi</taxon>
        <taxon>Dikarya</taxon>
        <taxon>Ascomycota</taxon>
        <taxon>Pezizomycotina</taxon>
        <taxon>Dothideomycetes</taxon>
        <taxon>Pleosporomycetidae</taxon>
        <taxon>Pleosporales</taxon>
        <taxon>Pleomassariaceae</taxon>
        <taxon>Pleomassaria</taxon>
    </lineage>
</organism>
<name>A0A6G1JUF2_9PLEO</name>
<dbReference type="AlphaFoldDB" id="A0A6G1JUF2"/>
<dbReference type="InterPro" id="IPR045518">
    <property type="entry name" value="2EXR"/>
</dbReference>
<dbReference type="Proteomes" id="UP000799428">
    <property type="component" value="Unassembled WGS sequence"/>
</dbReference>
<gene>
    <name evidence="2" type="ORF">K504DRAFT_507761</name>
</gene>
<proteinExistence type="predicted"/>
<evidence type="ECO:0000313" key="3">
    <source>
        <dbReference type="Proteomes" id="UP000799428"/>
    </source>
</evidence>
<protein>
    <recommendedName>
        <fullName evidence="1">2EXR domain-containing protein</fullName>
    </recommendedName>
</protein>
<dbReference type="InterPro" id="IPR038883">
    <property type="entry name" value="AN11006-like"/>
</dbReference>
<dbReference type="OrthoDB" id="3799616at2759"/>
<sequence>MGVTVISLDQIPRCKVAPGLQRVTPIFLQEVYRRDQQAILQDKRPDITSMEDFPWLRGSLKILDAPVVQDHSRLTYAKIHTHGFKRFQRLPLELREMIYEAAMWDDGHFEVPLRVITQVYENRKPAFPSFLPAICRVSKQCRIEATVVYVRNATFIVNRKEANEFLTAFLESIPHGKGFRNMKQIMLPSFHMFPGTSMAPMMDLDLMARCTSLHTLKVTMHVSPLWWGRGCFDEGPPTCKTVDEIVAFFGLEKIFECRKLRDIYWDGIGHWGMEDYFQRGALRSLLHQLASWVEAEFLRRNDQKVKNVVKWRF</sequence>
<dbReference type="Pfam" id="PF20150">
    <property type="entry name" value="2EXR"/>
    <property type="match status" value="1"/>
</dbReference>
<dbReference type="PANTHER" id="PTHR42085">
    <property type="entry name" value="F-BOX DOMAIN-CONTAINING PROTEIN"/>
    <property type="match status" value="1"/>
</dbReference>
<dbReference type="EMBL" id="MU005785">
    <property type="protein sequence ID" value="KAF2703851.1"/>
    <property type="molecule type" value="Genomic_DNA"/>
</dbReference>
<reference evidence="2" key="1">
    <citation type="journal article" date="2020" name="Stud. Mycol.">
        <title>101 Dothideomycetes genomes: a test case for predicting lifestyles and emergence of pathogens.</title>
        <authorList>
            <person name="Haridas S."/>
            <person name="Albert R."/>
            <person name="Binder M."/>
            <person name="Bloem J."/>
            <person name="Labutti K."/>
            <person name="Salamov A."/>
            <person name="Andreopoulos B."/>
            <person name="Baker S."/>
            <person name="Barry K."/>
            <person name="Bills G."/>
            <person name="Bluhm B."/>
            <person name="Cannon C."/>
            <person name="Castanera R."/>
            <person name="Culley D."/>
            <person name="Daum C."/>
            <person name="Ezra D."/>
            <person name="Gonzalez J."/>
            <person name="Henrissat B."/>
            <person name="Kuo A."/>
            <person name="Liang C."/>
            <person name="Lipzen A."/>
            <person name="Lutzoni F."/>
            <person name="Magnuson J."/>
            <person name="Mondo S."/>
            <person name="Nolan M."/>
            <person name="Ohm R."/>
            <person name="Pangilinan J."/>
            <person name="Park H.-J."/>
            <person name="Ramirez L."/>
            <person name="Alfaro M."/>
            <person name="Sun H."/>
            <person name="Tritt A."/>
            <person name="Yoshinaga Y."/>
            <person name="Zwiers L.-H."/>
            <person name="Turgeon B."/>
            <person name="Goodwin S."/>
            <person name="Spatafora J."/>
            <person name="Crous P."/>
            <person name="Grigoriev I."/>
        </authorList>
    </citation>
    <scope>NUCLEOTIDE SEQUENCE</scope>
    <source>
        <strain evidence="2">CBS 279.74</strain>
    </source>
</reference>